<dbReference type="InterPro" id="IPR036259">
    <property type="entry name" value="MFS_trans_sf"/>
</dbReference>
<feature type="region of interest" description="Disordered" evidence="6">
    <location>
        <begin position="1490"/>
        <end position="1516"/>
    </location>
</feature>
<dbReference type="OrthoDB" id="263957at2759"/>
<keyword evidence="8" id="KW-0732">Signal</keyword>
<sequence length="1834" mass="200098">MPFAAGAKVLLMAPLAAKGITCPTAGRFTPSCGTPRRERAWRVACRQTAGQNFRPERVAPAQMPFQAERVEARFLPAWFSCVAADWLQGPYLYALYAERGLSSIVIAKLFAIGFVSSAALGSVAGRLCDRIGTRCGCQLYCACAGLSCLLMHSAALPILAFSRVLGGISDSLLYTAFEAWAIEDRASRPKARRDSVFGRDLLNAYRQCPVKDLAHSGTFLAAPEGVTVWFHMVMCFGAAASVWNFNRTADTLQALKRVLLWTVSGRFGFVDDFNGVDIDELAAGAFDGMAGFLDLLSLQTKPSKAQNAKERIQGRPCVDPWRRGGTTTHSGEDQEDPDHHRRRGDEKRHGTPCVANRCLNLFTARKAFMYVLEILAQVLALLVLIDNVAGQWALTKGYGKDPAVNGVLAALFWSTAALVDWLPDFRVPSKANVSDAVSGGDLEMSRGEWAVKDLDFAVKAGEHKRQPFPTDASLRQLLSRCNSSEVPFAPGSPCPPTRRGDMADREAVCVGVRLRPFVAYESGQEQCLTIEDNTVHVDPMVAEQSQKAKVLEFAFDCAMDSTDPNARSYVSQDKCYQMMAKRMVDHVLGGYFSCLFCYGQTGTGKTTTIMGKVEPVSEQGLLLRLMNDLFAEMADLQSQGSEVHCKVQMLEVYNEKVRDLLVPMSGKDGGKDGKSRQHPEVHVHPKLGVYVKGVADEPVESFENCVQLIEYGNTMKTVAATAMNAKSSRAHTIFKLMVEKRGGTDNTIVTSEAFFVDLAGRENEKTTKVSGERLVELTFINQSLMWLASCIQALAKPDTRKSMSAAAASGTAMMSRFRNSKLTLLLSNALSGNSKTSMIGTLSPALANFEESYSTLTFASTVKNIKIKAKPASAVDKDALVKTLQEELQALKEQLAEAQEKVHHDTLTDKLEATEELVKRYRKGWNEASSEAKRMMSQRGAALEKLGAPRWSWAMHNVLMANKVQQRQVPHLANYSEDPHMRGRLMFHPAQPDREYSLGFNHECDFLVPHGLGIQQVTCFIHKDSNGRLFLRPAAQSDRSSSSSDEEWHPNKRADGAISSIEVNGIQLKSLQDVELHHLDCVVLGRSVMLYAFTEPGSDINSLPADKAVRPSQQESLILEILGKDRAEQPGQLQMALKYMSELKSHNLDSDGATSVQEFMLMAQKAATMVEEANQITAEVKPGGQTNLRFELCTIAPILALGYGRSLCPELSVRLVRQMSPSQAKAKASAVSARRASLHSSEILLEQFSSGAGGVGMNEVEVLYNWTFEKFCSRLQIMQEVWQAHSEDPENFDLDEFNHPWSEQGPSELAELRQRYDSLRESIISASPKNMIDPGAPITFGPQGIRKQNERLDEENQRLRQQVSELSSALMLHSQLGGVPQQTPNAVSVNQASFSADHTPDSIKGILDLSKTNLLLVLDLFDTLSRLSSSMLNASAACLKTTPDGSTAVDEARKRLAEASSDLANFFAETSPNLGPVGVDSLKDVLSMSSSPKTQQSSVGGPAQRRPAAALQPQPRPMYPATAVPAGMWSGSWLIAVLSGIVGNAVVSALPAAQGDFRLEAWKLKTSLAWGGPTAAFDLAAGFCVMGAILISVLWQPRSRDPAEGEGKPWADLRPSARPQRSRLFQRLQTAVREAVGCWAEGLRQVRAAVMADPWVIRCGAVTAAFEGALFVFVFSWTPVVLNGTPNLAPHLGLVFSLFMASCACGSWCFNALSATWSPERLLQPLLTIAALTLLAAAYAAKTQSVLLALAAFALFELCVGIYFPCISTVKSHVVPDSVRTLVYSLYRVPQNAFALAVLLRVPSQSTALVVCAVALLLVEAWAACRRAPRTAGC</sequence>
<keyword evidence="3 4" id="KW-0505">Motor protein</keyword>
<feature type="transmembrane region" description="Helical" evidence="7">
    <location>
        <begin position="1747"/>
        <end position="1770"/>
    </location>
</feature>
<dbReference type="GO" id="GO:0015098">
    <property type="term" value="F:molybdate ion transmembrane transporter activity"/>
    <property type="evidence" value="ECO:0007669"/>
    <property type="project" value="InterPro"/>
</dbReference>
<evidence type="ECO:0000256" key="1">
    <source>
        <dbReference type="ARBA" id="ARBA00022701"/>
    </source>
</evidence>
<dbReference type="InterPro" id="IPR001752">
    <property type="entry name" value="Kinesin_motor_dom"/>
</dbReference>
<dbReference type="GO" id="GO:0003777">
    <property type="term" value="F:microtubule motor activity"/>
    <property type="evidence" value="ECO:0007669"/>
    <property type="project" value="InterPro"/>
</dbReference>
<evidence type="ECO:0000256" key="2">
    <source>
        <dbReference type="ARBA" id="ARBA00023054"/>
    </source>
</evidence>
<dbReference type="GO" id="GO:0005524">
    <property type="term" value="F:ATP binding"/>
    <property type="evidence" value="ECO:0007669"/>
    <property type="project" value="UniProtKB-UniRule"/>
</dbReference>
<feature type="compositionally biased region" description="Low complexity" evidence="6">
    <location>
        <begin position="1490"/>
        <end position="1513"/>
    </location>
</feature>
<dbReference type="GO" id="GO:0005874">
    <property type="term" value="C:microtubule"/>
    <property type="evidence" value="ECO:0007669"/>
    <property type="project" value="UniProtKB-KW"/>
</dbReference>
<evidence type="ECO:0000313" key="10">
    <source>
        <dbReference type="EMBL" id="OLQ00984.1"/>
    </source>
</evidence>
<keyword evidence="4" id="KW-0067">ATP-binding</keyword>
<dbReference type="PRINTS" id="PR00380">
    <property type="entry name" value="KINESINHEAVY"/>
</dbReference>
<dbReference type="PANTHER" id="PTHR47968:SF36">
    <property type="entry name" value="KINESIN HEAVY CHAIN ISOFORM X1"/>
    <property type="match status" value="1"/>
</dbReference>
<evidence type="ECO:0000256" key="5">
    <source>
        <dbReference type="SAM" id="Coils"/>
    </source>
</evidence>
<feature type="transmembrane region" description="Helical" evidence="7">
    <location>
        <begin position="139"/>
        <end position="161"/>
    </location>
</feature>
<evidence type="ECO:0000256" key="7">
    <source>
        <dbReference type="SAM" id="Phobius"/>
    </source>
</evidence>
<keyword evidence="11" id="KW-1185">Reference proteome</keyword>
<protein>
    <submittedName>
        <fullName evidence="10">Kinesin-like protein</fullName>
    </submittedName>
</protein>
<dbReference type="PANTHER" id="PTHR47968">
    <property type="entry name" value="CENTROMERE PROTEIN E"/>
    <property type="match status" value="1"/>
</dbReference>
<feature type="region of interest" description="Disordered" evidence="6">
    <location>
        <begin position="304"/>
        <end position="349"/>
    </location>
</feature>
<dbReference type="GO" id="GO:0008017">
    <property type="term" value="F:microtubule binding"/>
    <property type="evidence" value="ECO:0007669"/>
    <property type="project" value="InterPro"/>
</dbReference>
<evidence type="ECO:0000256" key="8">
    <source>
        <dbReference type="SAM" id="SignalP"/>
    </source>
</evidence>
<feature type="transmembrane region" description="Helical" evidence="7">
    <location>
        <begin position="1655"/>
        <end position="1677"/>
    </location>
</feature>
<feature type="coiled-coil region" evidence="5">
    <location>
        <begin position="874"/>
        <end position="908"/>
    </location>
</feature>
<dbReference type="Pfam" id="PF07690">
    <property type="entry name" value="MFS_1"/>
    <property type="match status" value="1"/>
</dbReference>
<feature type="domain" description="Kinesin motor" evidence="9">
    <location>
        <begin position="507"/>
        <end position="865"/>
    </location>
</feature>
<feature type="transmembrane region" description="Helical" evidence="7">
    <location>
        <begin position="1689"/>
        <end position="1710"/>
    </location>
</feature>
<proteinExistence type="inferred from homology"/>
<feature type="transmembrane region" description="Helical" evidence="7">
    <location>
        <begin position="105"/>
        <end position="127"/>
    </location>
</feature>
<comment type="caution">
    <text evidence="10">The sequence shown here is derived from an EMBL/GenBank/DDBJ whole genome shotgun (WGS) entry which is preliminary data.</text>
</comment>
<evidence type="ECO:0000259" key="9">
    <source>
        <dbReference type="PROSITE" id="PS50067"/>
    </source>
</evidence>
<evidence type="ECO:0000256" key="3">
    <source>
        <dbReference type="ARBA" id="ARBA00023175"/>
    </source>
</evidence>
<dbReference type="GO" id="GO:0016020">
    <property type="term" value="C:membrane"/>
    <property type="evidence" value="ECO:0007669"/>
    <property type="project" value="InterPro"/>
</dbReference>
<dbReference type="InterPro" id="IPR036961">
    <property type="entry name" value="Kinesin_motor_dom_sf"/>
</dbReference>
<feature type="transmembrane region" description="Helical" evidence="7">
    <location>
        <begin position="367"/>
        <end position="385"/>
    </location>
</feature>
<feature type="binding site" evidence="4">
    <location>
        <begin position="599"/>
        <end position="606"/>
    </location>
    <ligand>
        <name>ATP</name>
        <dbReference type="ChEBI" id="CHEBI:30616"/>
    </ligand>
</feature>
<evidence type="ECO:0000256" key="6">
    <source>
        <dbReference type="SAM" id="MobiDB-lite"/>
    </source>
</evidence>
<feature type="transmembrane region" description="Helical" evidence="7">
    <location>
        <begin position="228"/>
        <end position="246"/>
    </location>
</feature>
<dbReference type="SUPFAM" id="SSF103473">
    <property type="entry name" value="MFS general substrate transporter"/>
    <property type="match status" value="2"/>
</dbReference>
<dbReference type="Gene3D" id="1.20.1250.20">
    <property type="entry name" value="MFS general substrate transporter like domains"/>
    <property type="match status" value="2"/>
</dbReference>
<dbReference type="Gene3D" id="2.60.200.20">
    <property type="match status" value="1"/>
</dbReference>
<dbReference type="InterPro" id="IPR011701">
    <property type="entry name" value="MFS"/>
</dbReference>
<feature type="compositionally biased region" description="Basic and acidic residues" evidence="6">
    <location>
        <begin position="337"/>
        <end position="349"/>
    </location>
</feature>
<feature type="transmembrane region" description="Helical" evidence="7">
    <location>
        <begin position="1574"/>
        <end position="1595"/>
    </location>
</feature>
<dbReference type="SUPFAM" id="SSF52540">
    <property type="entry name" value="P-loop containing nucleoside triphosphate hydrolases"/>
    <property type="match status" value="1"/>
</dbReference>
<keyword evidence="1" id="KW-0493">Microtubule</keyword>
<keyword evidence="4" id="KW-0547">Nucleotide-binding</keyword>
<dbReference type="Gene3D" id="3.40.850.10">
    <property type="entry name" value="Kinesin motor domain"/>
    <property type="match status" value="1"/>
</dbReference>
<dbReference type="GO" id="GO:0007018">
    <property type="term" value="P:microtubule-based movement"/>
    <property type="evidence" value="ECO:0007669"/>
    <property type="project" value="InterPro"/>
</dbReference>
<organism evidence="10 11">
    <name type="scientific">Symbiodinium microadriaticum</name>
    <name type="common">Dinoflagellate</name>
    <name type="synonym">Zooxanthella microadriatica</name>
    <dbReference type="NCBI Taxonomy" id="2951"/>
    <lineage>
        <taxon>Eukaryota</taxon>
        <taxon>Sar</taxon>
        <taxon>Alveolata</taxon>
        <taxon>Dinophyceae</taxon>
        <taxon>Suessiales</taxon>
        <taxon>Symbiodiniaceae</taxon>
        <taxon>Symbiodinium</taxon>
    </lineage>
</organism>
<feature type="region of interest" description="Disordered" evidence="6">
    <location>
        <begin position="1034"/>
        <end position="1053"/>
    </location>
</feature>
<keyword evidence="7" id="KW-0472">Membrane</keyword>
<keyword evidence="7" id="KW-1133">Transmembrane helix</keyword>
<feature type="chain" id="PRO_5012773799" evidence="8">
    <location>
        <begin position="20"/>
        <end position="1834"/>
    </location>
</feature>
<dbReference type="SMART" id="SM00129">
    <property type="entry name" value="KISc"/>
    <property type="match status" value="1"/>
</dbReference>
<evidence type="ECO:0000313" key="11">
    <source>
        <dbReference type="Proteomes" id="UP000186817"/>
    </source>
</evidence>
<keyword evidence="2 5" id="KW-0175">Coiled coil</keyword>
<feature type="transmembrane region" description="Helical" evidence="7">
    <location>
        <begin position="1806"/>
        <end position="1825"/>
    </location>
</feature>
<dbReference type="Pfam" id="PF05631">
    <property type="entry name" value="MFS_5"/>
    <property type="match status" value="1"/>
</dbReference>
<evidence type="ECO:0000256" key="4">
    <source>
        <dbReference type="PROSITE-ProRule" id="PRU00283"/>
    </source>
</evidence>
<feature type="signal peptide" evidence="8">
    <location>
        <begin position="1"/>
        <end position="19"/>
    </location>
</feature>
<dbReference type="InterPro" id="IPR008509">
    <property type="entry name" value="MOT2/MFSD5"/>
</dbReference>
<accession>A0A1Q9E0L9</accession>
<comment type="similarity">
    <text evidence="4">Belongs to the TRAFAC class myosin-kinesin ATPase superfamily. Kinesin family.</text>
</comment>
<reference evidence="10 11" key="1">
    <citation type="submission" date="2016-02" db="EMBL/GenBank/DDBJ databases">
        <title>Genome analysis of coral dinoflagellate symbionts highlights evolutionary adaptations to a symbiotic lifestyle.</title>
        <authorList>
            <person name="Aranda M."/>
            <person name="Li Y."/>
            <person name="Liew Y.J."/>
            <person name="Baumgarten S."/>
            <person name="Simakov O."/>
            <person name="Wilson M."/>
            <person name="Piel J."/>
            <person name="Ashoor H."/>
            <person name="Bougouffa S."/>
            <person name="Bajic V.B."/>
            <person name="Ryu T."/>
            <person name="Ravasi T."/>
            <person name="Bayer T."/>
            <person name="Micklem G."/>
            <person name="Kim H."/>
            <person name="Bhak J."/>
            <person name="Lajeunesse T.C."/>
            <person name="Voolstra C.R."/>
        </authorList>
    </citation>
    <scope>NUCLEOTIDE SEQUENCE [LARGE SCALE GENOMIC DNA]</scope>
    <source>
        <strain evidence="10 11">CCMP2467</strain>
    </source>
</reference>
<dbReference type="EMBL" id="LSRX01000308">
    <property type="protein sequence ID" value="OLQ00984.1"/>
    <property type="molecule type" value="Genomic_DNA"/>
</dbReference>
<dbReference type="InterPro" id="IPR027640">
    <property type="entry name" value="Kinesin-like_fam"/>
</dbReference>
<dbReference type="Pfam" id="PF00225">
    <property type="entry name" value="Kinesin"/>
    <property type="match status" value="1"/>
</dbReference>
<dbReference type="InterPro" id="IPR027417">
    <property type="entry name" value="P-loop_NTPase"/>
</dbReference>
<dbReference type="PROSITE" id="PS50067">
    <property type="entry name" value="KINESIN_MOTOR_2"/>
    <property type="match status" value="1"/>
</dbReference>
<name>A0A1Q9E0L9_SYMMI</name>
<keyword evidence="7" id="KW-0812">Transmembrane</keyword>
<gene>
    <name evidence="10" type="primary">unc-104</name>
    <name evidence="10" type="ORF">AK812_SmicGene16308</name>
</gene>
<dbReference type="Proteomes" id="UP000186817">
    <property type="component" value="Unassembled WGS sequence"/>
</dbReference>